<evidence type="ECO:0000256" key="1">
    <source>
        <dbReference type="ARBA" id="ARBA00004571"/>
    </source>
</evidence>
<keyword evidence="10 11" id="KW-0998">Cell outer membrane</keyword>
<comment type="subcellular location">
    <subcellularLocation>
        <location evidence="1 11">Cell outer membrane</location>
        <topology evidence="1 11">Multi-pass membrane protein</topology>
    </subcellularLocation>
</comment>
<evidence type="ECO:0000313" key="16">
    <source>
        <dbReference type="EMBL" id="QJQ31652.1"/>
    </source>
</evidence>
<dbReference type="GO" id="GO:0006826">
    <property type="term" value="P:iron ion transport"/>
    <property type="evidence" value="ECO:0007669"/>
    <property type="project" value="UniProtKB-KW"/>
</dbReference>
<dbReference type="InterPro" id="IPR036942">
    <property type="entry name" value="Beta-barrel_TonB_sf"/>
</dbReference>
<evidence type="ECO:0000259" key="15">
    <source>
        <dbReference type="Pfam" id="PF07715"/>
    </source>
</evidence>
<dbReference type="InterPro" id="IPR012910">
    <property type="entry name" value="Plug_dom"/>
</dbReference>
<keyword evidence="3 11" id="KW-1134">Transmembrane beta strand</keyword>
<keyword evidence="7" id="KW-0406">Ion transport</keyword>
<proteinExistence type="inferred from homology"/>
<evidence type="ECO:0000256" key="6">
    <source>
        <dbReference type="ARBA" id="ARBA00023004"/>
    </source>
</evidence>
<evidence type="ECO:0000256" key="8">
    <source>
        <dbReference type="ARBA" id="ARBA00023077"/>
    </source>
</evidence>
<dbReference type="Proteomes" id="UP000503018">
    <property type="component" value="Chromosome"/>
</dbReference>
<reference evidence="16 17" key="1">
    <citation type="submission" date="2020-01" db="EMBL/GenBank/DDBJ databases">
        <title>Sphingomonas sp. strain CSW-10.</title>
        <authorList>
            <person name="Chen W.-M."/>
        </authorList>
    </citation>
    <scope>NUCLEOTIDE SEQUENCE [LARGE SCALE GENOMIC DNA]</scope>
    <source>
        <strain evidence="16 17">CSW-10</strain>
    </source>
</reference>
<accession>A0A6M4ATK7</accession>
<keyword evidence="16" id="KW-0675">Receptor</keyword>
<dbReference type="RefSeq" id="WP_169943913.1">
    <property type="nucleotide sequence ID" value="NZ_CP053015.1"/>
</dbReference>
<evidence type="ECO:0000256" key="13">
    <source>
        <dbReference type="SAM" id="SignalP"/>
    </source>
</evidence>
<dbReference type="Pfam" id="PF07715">
    <property type="entry name" value="Plug"/>
    <property type="match status" value="1"/>
</dbReference>
<dbReference type="SUPFAM" id="SSF56935">
    <property type="entry name" value="Porins"/>
    <property type="match status" value="1"/>
</dbReference>
<evidence type="ECO:0000256" key="4">
    <source>
        <dbReference type="ARBA" id="ARBA00022496"/>
    </source>
</evidence>
<evidence type="ECO:0000256" key="11">
    <source>
        <dbReference type="PROSITE-ProRule" id="PRU01360"/>
    </source>
</evidence>
<keyword evidence="4" id="KW-0410">Iron transport</keyword>
<dbReference type="PANTHER" id="PTHR32552">
    <property type="entry name" value="FERRICHROME IRON RECEPTOR-RELATED"/>
    <property type="match status" value="1"/>
</dbReference>
<evidence type="ECO:0000256" key="3">
    <source>
        <dbReference type="ARBA" id="ARBA00022452"/>
    </source>
</evidence>
<organism evidence="16 17">
    <name type="scientific">Sphingomonas lacunae</name>
    <dbReference type="NCBI Taxonomy" id="2698828"/>
    <lineage>
        <taxon>Bacteria</taxon>
        <taxon>Pseudomonadati</taxon>
        <taxon>Pseudomonadota</taxon>
        <taxon>Alphaproteobacteria</taxon>
        <taxon>Sphingomonadales</taxon>
        <taxon>Sphingomonadaceae</taxon>
        <taxon>Sphingomonas</taxon>
    </lineage>
</organism>
<dbReference type="AlphaFoldDB" id="A0A6M4ATK7"/>
<dbReference type="EMBL" id="CP053015">
    <property type="protein sequence ID" value="QJQ31652.1"/>
    <property type="molecule type" value="Genomic_DNA"/>
</dbReference>
<keyword evidence="6" id="KW-0408">Iron</keyword>
<keyword evidence="13" id="KW-0732">Signal</keyword>
<evidence type="ECO:0000256" key="2">
    <source>
        <dbReference type="ARBA" id="ARBA00022448"/>
    </source>
</evidence>
<comment type="similarity">
    <text evidence="11 12">Belongs to the TonB-dependent receptor family.</text>
</comment>
<gene>
    <name evidence="16" type="ORF">GV829_03685</name>
</gene>
<dbReference type="PROSITE" id="PS52016">
    <property type="entry name" value="TONB_DEPENDENT_REC_3"/>
    <property type="match status" value="1"/>
</dbReference>
<evidence type="ECO:0000256" key="12">
    <source>
        <dbReference type="RuleBase" id="RU003357"/>
    </source>
</evidence>
<dbReference type="GO" id="GO:0009279">
    <property type="term" value="C:cell outer membrane"/>
    <property type="evidence" value="ECO:0007669"/>
    <property type="project" value="UniProtKB-SubCell"/>
</dbReference>
<feature type="domain" description="TonB-dependent receptor-like beta-barrel" evidence="14">
    <location>
        <begin position="378"/>
        <end position="813"/>
    </location>
</feature>
<dbReference type="Pfam" id="PF00593">
    <property type="entry name" value="TonB_dep_Rec_b-barrel"/>
    <property type="match status" value="1"/>
</dbReference>
<dbReference type="Gene3D" id="2.40.170.20">
    <property type="entry name" value="TonB-dependent receptor, beta-barrel domain"/>
    <property type="match status" value="1"/>
</dbReference>
<dbReference type="KEGG" id="slan:GV829_03685"/>
<evidence type="ECO:0000259" key="14">
    <source>
        <dbReference type="Pfam" id="PF00593"/>
    </source>
</evidence>
<evidence type="ECO:0000256" key="7">
    <source>
        <dbReference type="ARBA" id="ARBA00023065"/>
    </source>
</evidence>
<evidence type="ECO:0000313" key="17">
    <source>
        <dbReference type="Proteomes" id="UP000503018"/>
    </source>
</evidence>
<evidence type="ECO:0000256" key="9">
    <source>
        <dbReference type="ARBA" id="ARBA00023136"/>
    </source>
</evidence>
<sequence>MRANFIKGMLATSMLSSALLVSAPAMAQTADEANATEDDIIVTGVRKRAEDVQSVPITITAYSAEDLAERNISSLQDLGNSTPGVAINSIAGGNVQTIYFRGLGPANTTNDLNVEANVGVFIDGIYQVSRNTLDILSVLDIGQIDVAKGPQSALYGRSTFSGALGISTGRPTRTLTGGVTATLGTDSDYRLRGFISGPITDTLAVRLAGGYASFDGFGDNAANPDDNLNGSQKYAFSGALEYRPSDTFRATLSGFVTHSETEPSAAMLTPLNLLNCGVNNTLFCGSLPLPTNVAISPGIPDTESKNMQVSLELEARLDGVRVTSTTGLTRSENLGFSDYDGSANGTTFGVCTLGSACLSFVPFAGAPVAYSRLTQVNLLIGTKERVRTFSQELRLQSDNDSPFQWIVGGNYFHSRIPLLASGIGASPSSPLAANERLVAVNQFAPPAATGVGGYDFTANPFLVADSNLTQVSSSYSASGTDNFGIFGSLSYELGQFRLTAEGRYNIERKRARSFSVSNPTSAPGVNRQIIGTDVPAAGTFPVTSAPFARTFNSFSPRLTLDYRPADDMLFYASAAKGVRSGGFNTVNPVSATGILASEVAYEEETNWTYEVGIKSRLFDRALLLNASFFHVDWSNAQVSAFTNNPTAVNPARIVQNTGALSVNGVEVQAEWTIADMVRLGGSLTYSDPQFDAGAYDGSTTAQCRVGTAPNFTSAPGCPPVIPVAAGNGTTQYVISLEGNRPQRSVKLSWNAYAAADVPLNDEWNLSGRVDVNYSGPAYANLINTASFGERTLTNVRLALESDQYSVALWATNLFNEKYVANSINQPRAGLPFTYSINEIYLGETRRIGLTAAVRF</sequence>
<evidence type="ECO:0000256" key="5">
    <source>
        <dbReference type="ARBA" id="ARBA00022692"/>
    </source>
</evidence>
<keyword evidence="2 11" id="KW-0813">Transport</keyword>
<feature type="domain" description="TonB-dependent receptor plug" evidence="15">
    <location>
        <begin position="52"/>
        <end position="163"/>
    </location>
</feature>
<protein>
    <submittedName>
        <fullName evidence="16">TonB-dependent receptor</fullName>
    </submittedName>
</protein>
<feature type="signal peptide" evidence="13">
    <location>
        <begin position="1"/>
        <end position="27"/>
    </location>
</feature>
<keyword evidence="8 12" id="KW-0798">TonB box</keyword>
<dbReference type="InterPro" id="IPR039426">
    <property type="entry name" value="TonB-dep_rcpt-like"/>
</dbReference>
<feature type="chain" id="PRO_5026989691" evidence="13">
    <location>
        <begin position="28"/>
        <end position="855"/>
    </location>
</feature>
<keyword evidence="5 11" id="KW-0812">Transmembrane</keyword>
<name>A0A6M4ATK7_9SPHN</name>
<dbReference type="InterPro" id="IPR000531">
    <property type="entry name" value="Beta-barrel_TonB"/>
</dbReference>
<evidence type="ECO:0000256" key="10">
    <source>
        <dbReference type="ARBA" id="ARBA00023237"/>
    </source>
</evidence>
<keyword evidence="9 11" id="KW-0472">Membrane</keyword>
<keyword evidence="17" id="KW-1185">Reference proteome</keyword>
<dbReference type="PANTHER" id="PTHR32552:SF81">
    <property type="entry name" value="TONB-DEPENDENT OUTER MEMBRANE RECEPTOR"/>
    <property type="match status" value="1"/>
</dbReference>